<evidence type="ECO:0000256" key="1">
    <source>
        <dbReference type="SAM" id="MobiDB-lite"/>
    </source>
</evidence>
<feature type="compositionally biased region" description="Basic residues" evidence="1">
    <location>
        <begin position="114"/>
        <end position="126"/>
    </location>
</feature>
<feature type="compositionally biased region" description="Basic residues" evidence="1">
    <location>
        <begin position="1"/>
        <end position="11"/>
    </location>
</feature>
<name>A0A8S5SC73_9CAUD</name>
<sequence>MAKKEKGKAKNNKKEEKDKNSKKAKETKKDKKTEKKEELKYDYEVKCLLIYQLKKGDLIELISNEISTICQIVEISDISDFVMTLKVRVINNSSDIKKNNAEIKQIEKSENKKGKTVQTKRKGKKK</sequence>
<feature type="region of interest" description="Disordered" evidence="1">
    <location>
        <begin position="107"/>
        <end position="126"/>
    </location>
</feature>
<accession>A0A8S5SC73</accession>
<protein>
    <submittedName>
        <fullName evidence="2">Uncharacterized protein</fullName>
    </submittedName>
</protein>
<dbReference type="EMBL" id="BK032571">
    <property type="protein sequence ID" value="DAF48644.1"/>
    <property type="molecule type" value="Genomic_DNA"/>
</dbReference>
<evidence type="ECO:0000313" key="2">
    <source>
        <dbReference type="EMBL" id="DAF48644.1"/>
    </source>
</evidence>
<proteinExistence type="predicted"/>
<organism evidence="2">
    <name type="scientific">Siphoviridae sp. ctzWr28</name>
    <dbReference type="NCBI Taxonomy" id="2827980"/>
    <lineage>
        <taxon>Viruses</taxon>
        <taxon>Duplodnaviria</taxon>
        <taxon>Heunggongvirae</taxon>
        <taxon>Uroviricota</taxon>
        <taxon>Caudoviricetes</taxon>
    </lineage>
</organism>
<feature type="region of interest" description="Disordered" evidence="1">
    <location>
        <begin position="1"/>
        <end position="36"/>
    </location>
</feature>
<feature type="compositionally biased region" description="Basic and acidic residues" evidence="1">
    <location>
        <begin position="12"/>
        <end position="36"/>
    </location>
</feature>
<reference evidence="2" key="1">
    <citation type="journal article" date="2021" name="Proc. Natl. Acad. Sci. U.S.A.">
        <title>A Catalog of Tens of Thousands of Viruses from Human Metagenomes Reveals Hidden Associations with Chronic Diseases.</title>
        <authorList>
            <person name="Tisza M.J."/>
            <person name="Buck C.B."/>
        </authorList>
    </citation>
    <scope>NUCLEOTIDE SEQUENCE</scope>
    <source>
        <strain evidence="2">CtzWr28</strain>
    </source>
</reference>